<dbReference type="SUPFAM" id="SSF54523">
    <property type="entry name" value="Pili subunits"/>
    <property type="match status" value="1"/>
</dbReference>
<keyword evidence="1" id="KW-1133">Transmembrane helix</keyword>
<keyword evidence="1" id="KW-0472">Membrane</keyword>
<organism evidence="2 3">
    <name type="scientific">Rheinheimera aquimaris</name>
    <dbReference type="NCBI Taxonomy" id="412437"/>
    <lineage>
        <taxon>Bacteria</taxon>
        <taxon>Pseudomonadati</taxon>
        <taxon>Pseudomonadota</taxon>
        <taxon>Gammaproteobacteria</taxon>
        <taxon>Chromatiales</taxon>
        <taxon>Chromatiaceae</taxon>
        <taxon>Rheinheimera</taxon>
    </lineage>
</organism>
<evidence type="ECO:0008006" key="4">
    <source>
        <dbReference type="Google" id="ProtNLM"/>
    </source>
</evidence>
<protein>
    <recommendedName>
        <fullName evidence="4">MSHA pilin protein MshC</fullName>
    </recommendedName>
</protein>
<dbReference type="NCBIfam" id="TIGR02532">
    <property type="entry name" value="IV_pilin_GFxxxE"/>
    <property type="match status" value="1"/>
</dbReference>
<dbReference type="EMBL" id="BAAAEO010000005">
    <property type="protein sequence ID" value="GAA0560793.1"/>
    <property type="molecule type" value="Genomic_DNA"/>
</dbReference>
<dbReference type="Gene3D" id="3.30.700.10">
    <property type="entry name" value="Glycoprotein, Type 4 Pilin"/>
    <property type="match status" value="1"/>
</dbReference>
<dbReference type="PROSITE" id="PS00409">
    <property type="entry name" value="PROKAR_NTER_METHYL"/>
    <property type="match status" value="1"/>
</dbReference>
<dbReference type="Proteomes" id="UP001501169">
    <property type="component" value="Unassembled WGS sequence"/>
</dbReference>
<accession>A0ABN1E7J7</accession>
<evidence type="ECO:0000313" key="3">
    <source>
        <dbReference type="Proteomes" id="UP001501169"/>
    </source>
</evidence>
<proteinExistence type="predicted"/>
<dbReference type="RefSeq" id="WP_226767974.1">
    <property type="nucleotide sequence ID" value="NZ_BAAAEO010000005.1"/>
</dbReference>
<evidence type="ECO:0000256" key="1">
    <source>
        <dbReference type="SAM" id="Phobius"/>
    </source>
</evidence>
<name>A0ABN1E7J7_9GAMM</name>
<keyword evidence="3" id="KW-1185">Reference proteome</keyword>
<dbReference type="InterPro" id="IPR045584">
    <property type="entry name" value="Pilin-like"/>
</dbReference>
<sequence length="147" mass="15638">MKDSSSKGFTLVELIVVLIIIGVLAVSLLPRFFDNSGTAEYLYQDQAANVLRRVQMQAMQCTSCSTPQVTVTANTLIASGGSCPNGNDALAVCVANRDNVSLALNANTLQFDSMGRPSACSGRCELTIQGSTQLKLCIETEGYIHPC</sequence>
<keyword evidence="1" id="KW-0812">Transmembrane</keyword>
<gene>
    <name evidence="2" type="ORF">GCM10009098_31070</name>
</gene>
<comment type="caution">
    <text evidence="2">The sequence shown here is derived from an EMBL/GenBank/DDBJ whole genome shotgun (WGS) entry which is preliminary data.</text>
</comment>
<dbReference type="InterPro" id="IPR012902">
    <property type="entry name" value="N_methyl_site"/>
</dbReference>
<evidence type="ECO:0000313" key="2">
    <source>
        <dbReference type="EMBL" id="GAA0560793.1"/>
    </source>
</evidence>
<reference evidence="2 3" key="1">
    <citation type="journal article" date="2019" name="Int. J. Syst. Evol. Microbiol.">
        <title>The Global Catalogue of Microorganisms (GCM) 10K type strain sequencing project: providing services to taxonomists for standard genome sequencing and annotation.</title>
        <authorList>
            <consortium name="The Broad Institute Genomics Platform"/>
            <consortium name="The Broad Institute Genome Sequencing Center for Infectious Disease"/>
            <person name="Wu L."/>
            <person name="Ma J."/>
        </authorList>
    </citation>
    <scope>NUCLEOTIDE SEQUENCE [LARGE SCALE GENOMIC DNA]</scope>
    <source>
        <strain evidence="2 3">JCM 14331</strain>
    </source>
</reference>
<feature type="transmembrane region" description="Helical" evidence="1">
    <location>
        <begin position="12"/>
        <end position="33"/>
    </location>
</feature>
<dbReference type="Pfam" id="PF07963">
    <property type="entry name" value="N_methyl"/>
    <property type="match status" value="1"/>
</dbReference>